<organism evidence="2">
    <name type="scientific">marine metagenome</name>
    <dbReference type="NCBI Taxonomy" id="408172"/>
    <lineage>
        <taxon>unclassified sequences</taxon>
        <taxon>metagenomes</taxon>
        <taxon>ecological metagenomes</taxon>
    </lineage>
</organism>
<gene>
    <name evidence="2" type="ORF">METZ01_LOCUS281121</name>
</gene>
<dbReference type="InterPro" id="IPR017850">
    <property type="entry name" value="Alkaline_phosphatase_core_sf"/>
</dbReference>
<name>A0A382KZU9_9ZZZZ</name>
<dbReference type="InterPro" id="IPR000917">
    <property type="entry name" value="Sulfatase_N"/>
</dbReference>
<feature type="non-terminal residue" evidence="2">
    <location>
        <position position="225"/>
    </location>
</feature>
<dbReference type="Gene3D" id="3.40.720.10">
    <property type="entry name" value="Alkaline Phosphatase, subunit A"/>
    <property type="match status" value="1"/>
</dbReference>
<evidence type="ECO:0000259" key="1">
    <source>
        <dbReference type="Pfam" id="PF00884"/>
    </source>
</evidence>
<evidence type="ECO:0000313" key="2">
    <source>
        <dbReference type="EMBL" id="SVC28267.1"/>
    </source>
</evidence>
<protein>
    <recommendedName>
        <fullName evidence="1">Sulfatase N-terminal domain-containing protein</fullName>
    </recommendedName>
</protein>
<sequence>MKTIPTFILLVCGTLTLQAAKPNFVFLLGDDINRDSLGCYGNVDCPTPHIDKMAADGMKFNKAYTTVAMCAPFRQELYSGRTAWRTKAFLNHSHSLPETQSLPHYLKPLGYRVALTGKTHIGPQVSYPFEYLGGNPNSELLKKAKQFIGNCHKQDKPFCLIMASHDAHSPYTTGDRSQFDPAKLTIPPYWIDTPELRQALVPYYAEVNHFDQLAGSVRSYLDDSG</sequence>
<dbReference type="InterPro" id="IPR052701">
    <property type="entry name" value="GAG_Ulvan_Degrading_Sulfatases"/>
</dbReference>
<proteinExistence type="predicted"/>
<feature type="domain" description="Sulfatase N-terminal" evidence="1">
    <location>
        <begin position="22"/>
        <end position="224"/>
    </location>
</feature>
<accession>A0A382KZU9</accession>
<dbReference type="EMBL" id="UINC01082991">
    <property type="protein sequence ID" value="SVC28267.1"/>
    <property type="molecule type" value="Genomic_DNA"/>
</dbReference>
<reference evidence="2" key="1">
    <citation type="submission" date="2018-05" db="EMBL/GenBank/DDBJ databases">
        <authorList>
            <person name="Lanie J.A."/>
            <person name="Ng W.-L."/>
            <person name="Kazmierczak K.M."/>
            <person name="Andrzejewski T.M."/>
            <person name="Davidsen T.M."/>
            <person name="Wayne K.J."/>
            <person name="Tettelin H."/>
            <person name="Glass J.I."/>
            <person name="Rusch D."/>
            <person name="Podicherti R."/>
            <person name="Tsui H.-C.T."/>
            <person name="Winkler M.E."/>
        </authorList>
    </citation>
    <scope>NUCLEOTIDE SEQUENCE</scope>
</reference>
<dbReference type="PANTHER" id="PTHR43751">
    <property type="entry name" value="SULFATASE"/>
    <property type="match status" value="1"/>
</dbReference>
<dbReference type="AlphaFoldDB" id="A0A382KZU9"/>
<dbReference type="Pfam" id="PF00884">
    <property type="entry name" value="Sulfatase"/>
    <property type="match status" value="1"/>
</dbReference>
<dbReference type="SUPFAM" id="SSF53649">
    <property type="entry name" value="Alkaline phosphatase-like"/>
    <property type="match status" value="1"/>
</dbReference>
<dbReference type="PANTHER" id="PTHR43751:SF1">
    <property type="entry name" value="SULFATASE ATSG-RELATED"/>
    <property type="match status" value="1"/>
</dbReference>